<evidence type="ECO:0000259" key="4">
    <source>
        <dbReference type="PROSITE" id="PS50893"/>
    </source>
</evidence>
<dbReference type="EMBL" id="PIQF01000003">
    <property type="protein sequence ID" value="RUO75480.1"/>
    <property type="molecule type" value="Genomic_DNA"/>
</dbReference>
<dbReference type="InterPro" id="IPR003439">
    <property type="entry name" value="ABC_transporter-like_ATP-bd"/>
</dbReference>
<organism evidence="5 6">
    <name type="scientific">Idiomarina seosinensis</name>
    <dbReference type="NCBI Taxonomy" id="281739"/>
    <lineage>
        <taxon>Bacteria</taxon>
        <taxon>Pseudomonadati</taxon>
        <taxon>Pseudomonadota</taxon>
        <taxon>Gammaproteobacteria</taxon>
        <taxon>Alteromonadales</taxon>
        <taxon>Idiomarinaceae</taxon>
        <taxon>Idiomarina</taxon>
    </lineage>
</organism>
<evidence type="ECO:0000313" key="6">
    <source>
        <dbReference type="Proteomes" id="UP000287908"/>
    </source>
</evidence>
<keyword evidence="3 5" id="KW-0067">ATP-binding</keyword>
<dbReference type="GO" id="GO:0005886">
    <property type="term" value="C:plasma membrane"/>
    <property type="evidence" value="ECO:0007669"/>
    <property type="project" value="TreeGrafter"/>
</dbReference>
<dbReference type="GO" id="GO:0005524">
    <property type="term" value="F:ATP binding"/>
    <property type="evidence" value="ECO:0007669"/>
    <property type="project" value="UniProtKB-KW"/>
</dbReference>
<dbReference type="Pfam" id="PF00005">
    <property type="entry name" value="ABC_tran"/>
    <property type="match status" value="1"/>
</dbReference>
<dbReference type="CDD" id="cd03255">
    <property type="entry name" value="ABC_MJ0796_LolCDE_FtsE"/>
    <property type="match status" value="1"/>
</dbReference>
<dbReference type="RefSeq" id="WP_126785039.1">
    <property type="nucleotide sequence ID" value="NZ_PIQF01000003.1"/>
</dbReference>
<comment type="caution">
    <text evidence="5">The sequence shown here is derived from an EMBL/GenBank/DDBJ whole genome shotgun (WGS) entry which is preliminary data.</text>
</comment>
<keyword evidence="1" id="KW-0813">Transport</keyword>
<dbReference type="PANTHER" id="PTHR24220">
    <property type="entry name" value="IMPORT ATP-BINDING PROTEIN"/>
    <property type="match status" value="1"/>
</dbReference>
<accession>A0A432ZC52</accession>
<dbReference type="InterPro" id="IPR015854">
    <property type="entry name" value="ABC_transpr_LolD-like"/>
</dbReference>
<dbReference type="PANTHER" id="PTHR24220:SF611">
    <property type="entry name" value="ATP-BINDING COMPONENT OF ABC TRANSPORTER-RELATED"/>
    <property type="match status" value="1"/>
</dbReference>
<proteinExistence type="predicted"/>
<dbReference type="SMART" id="SM00382">
    <property type="entry name" value="AAA"/>
    <property type="match status" value="1"/>
</dbReference>
<dbReference type="OrthoDB" id="9802264at2"/>
<evidence type="ECO:0000256" key="2">
    <source>
        <dbReference type="ARBA" id="ARBA00022741"/>
    </source>
</evidence>
<dbReference type="GO" id="GO:0016887">
    <property type="term" value="F:ATP hydrolysis activity"/>
    <property type="evidence" value="ECO:0007669"/>
    <property type="project" value="InterPro"/>
</dbReference>
<protein>
    <submittedName>
        <fullName evidence="5">Methionine ABC transporter ATP-binding protein</fullName>
    </submittedName>
</protein>
<dbReference type="InterPro" id="IPR017911">
    <property type="entry name" value="MacB-like_ATP-bd"/>
</dbReference>
<dbReference type="PROSITE" id="PS50893">
    <property type="entry name" value="ABC_TRANSPORTER_2"/>
    <property type="match status" value="1"/>
</dbReference>
<keyword evidence="2" id="KW-0547">Nucleotide-binding</keyword>
<dbReference type="GO" id="GO:0022857">
    <property type="term" value="F:transmembrane transporter activity"/>
    <property type="evidence" value="ECO:0007669"/>
    <property type="project" value="TreeGrafter"/>
</dbReference>
<keyword evidence="6" id="KW-1185">Reference proteome</keyword>
<gene>
    <name evidence="5" type="ORF">CWI81_09260</name>
</gene>
<dbReference type="SUPFAM" id="SSF52540">
    <property type="entry name" value="P-loop containing nucleoside triphosphate hydrolases"/>
    <property type="match status" value="1"/>
</dbReference>
<dbReference type="InterPro" id="IPR003593">
    <property type="entry name" value="AAA+_ATPase"/>
</dbReference>
<dbReference type="Gene3D" id="3.40.50.300">
    <property type="entry name" value="P-loop containing nucleotide triphosphate hydrolases"/>
    <property type="match status" value="1"/>
</dbReference>
<feature type="domain" description="ABC transporter" evidence="4">
    <location>
        <begin position="5"/>
        <end position="234"/>
    </location>
</feature>
<name>A0A432ZC52_9GAMM</name>
<evidence type="ECO:0000256" key="1">
    <source>
        <dbReference type="ARBA" id="ARBA00022448"/>
    </source>
</evidence>
<evidence type="ECO:0000256" key="3">
    <source>
        <dbReference type="ARBA" id="ARBA00022840"/>
    </source>
</evidence>
<sequence length="234" mass="25437">MATAVELTGLTFSWPGSSPTLDINHWQVAQGESVLLRGASGSGKSTLLSLLAGINTPQKGVIKLFETDLSQLSARQRDKFRADHIGYIFQQFNLLPYLTAVENVLLGVKFSKHRQRKLSQSATNTATDYLLRLGLTAAQQQQPAAQLSVGQQQRVAAARALIGGPELLIADEPTSALDADRRDNFIKLLLELSAANNTTVLFVTHDVALAPYFNTHVELTEISRAMPDAELNNA</sequence>
<evidence type="ECO:0000313" key="5">
    <source>
        <dbReference type="EMBL" id="RUO75480.1"/>
    </source>
</evidence>
<dbReference type="Proteomes" id="UP000287908">
    <property type="component" value="Unassembled WGS sequence"/>
</dbReference>
<dbReference type="InterPro" id="IPR027417">
    <property type="entry name" value="P-loop_NTPase"/>
</dbReference>
<reference evidence="5 6" key="1">
    <citation type="journal article" date="2011" name="Front. Microbiol.">
        <title>Genomic signatures of strain selection and enhancement in Bacillus atrophaeus var. globigii, a historical biowarfare simulant.</title>
        <authorList>
            <person name="Gibbons H.S."/>
            <person name="Broomall S.M."/>
            <person name="McNew L.A."/>
            <person name="Daligault H."/>
            <person name="Chapman C."/>
            <person name="Bruce D."/>
            <person name="Karavis M."/>
            <person name="Krepps M."/>
            <person name="McGregor P.A."/>
            <person name="Hong C."/>
            <person name="Park K.H."/>
            <person name="Akmal A."/>
            <person name="Feldman A."/>
            <person name="Lin J.S."/>
            <person name="Chang W.E."/>
            <person name="Higgs B.W."/>
            <person name="Demirev P."/>
            <person name="Lindquist J."/>
            <person name="Liem A."/>
            <person name="Fochler E."/>
            <person name="Read T.D."/>
            <person name="Tapia R."/>
            <person name="Johnson S."/>
            <person name="Bishop-Lilly K.A."/>
            <person name="Detter C."/>
            <person name="Han C."/>
            <person name="Sozhamannan S."/>
            <person name="Rosenzweig C.N."/>
            <person name="Skowronski E.W."/>
        </authorList>
    </citation>
    <scope>NUCLEOTIDE SEQUENCE [LARGE SCALE GENOMIC DNA]</scope>
    <source>
        <strain evidence="5 6">CL-SP19</strain>
    </source>
</reference>
<dbReference type="AlphaFoldDB" id="A0A432ZC52"/>